<organism evidence="2 3">
    <name type="scientific">Bradyrhizobium erythrophlei</name>
    <dbReference type="NCBI Taxonomy" id="1437360"/>
    <lineage>
        <taxon>Bacteria</taxon>
        <taxon>Pseudomonadati</taxon>
        <taxon>Pseudomonadota</taxon>
        <taxon>Alphaproteobacteria</taxon>
        <taxon>Hyphomicrobiales</taxon>
        <taxon>Nitrobacteraceae</taxon>
        <taxon>Bradyrhizobium</taxon>
    </lineage>
</organism>
<sequence>MPQEHFAAKLRTRNCKPHTDHGRLNWLKPMEASQRQSGNAEAHRERSMQATRPSSTIVRLRTPSGLTLHSGPGTRSKFHRAWKPIGARTRHEAPGLHGFIERRRAVSPDALQKDRSNSQAASPSTIAWCWSSDARDPCQAHAAPERTGQGCEAPVGLGLEAAGLVWLHKRIIISPGMAERSNAGATRRPEKTHPLACQ</sequence>
<dbReference type="EMBL" id="FNTH01000001">
    <property type="protein sequence ID" value="SEE09371.1"/>
    <property type="molecule type" value="Genomic_DNA"/>
</dbReference>
<proteinExistence type="predicted"/>
<evidence type="ECO:0000313" key="2">
    <source>
        <dbReference type="EMBL" id="SEE09371.1"/>
    </source>
</evidence>
<name>A0A1H5G1F4_9BRAD</name>
<feature type="region of interest" description="Disordered" evidence="1">
    <location>
        <begin position="28"/>
        <end position="56"/>
    </location>
</feature>
<dbReference type="Proteomes" id="UP000198992">
    <property type="component" value="Unassembled WGS sequence"/>
</dbReference>
<protein>
    <submittedName>
        <fullName evidence="2">Uncharacterized protein</fullName>
    </submittedName>
</protein>
<evidence type="ECO:0000256" key="1">
    <source>
        <dbReference type="SAM" id="MobiDB-lite"/>
    </source>
</evidence>
<evidence type="ECO:0000313" key="3">
    <source>
        <dbReference type="Proteomes" id="UP000198992"/>
    </source>
</evidence>
<dbReference type="AlphaFoldDB" id="A0A1H5G1F4"/>
<feature type="compositionally biased region" description="Basic and acidic residues" evidence="1">
    <location>
        <begin position="187"/>
        <end position="198"/>
    </location>
</feature>
<feature type="region of interest" description="Disordered" evidence="1">
    <location>
        <begin position="179"/>
        <end position="198"/>
    </location>
</feature>
<reference evidence="2 3" key="1">
    <citation type="submission" date="2016-10" db="EMBL/GenBank/DDBJ databases">
        <authorList>
            <person name="de Groot N.N."/>
        </authorList>
    </citation>
    <scope>NUCLEOTIDE SEQUENCE [LARGE SCALE GENOMIC DNA]</scope>
    <source>
        <strain evidence="2 3">MT12</strain>
    </source>
</reference>
<gene>
    <name evidence="2" type="ORF">SAMN05444164_6878</name>
</gene>
<accession>A0A1H5G1F4</accession>